<evidence type="ECO:0000313" key="2">
    <source>
        <dbReference type="EMBL" id="MBQ0936828.1"/>
    </source>
</evidence>
<dbReference type="NCBIfam" id="NF012211">
    <property type="entry name" value="tand_rpt_95"/>
    <property type="match status" value="6"/>
</dbReference>
<feature type="compositionally biased region" description="Basic residues" evidence="1">
    <location>
        <begin position="1063"/>
        <end position="1072"/>
    </location>
</feature>
<organism evidence="2 3">
    <name type="scientific">Ideonella paludis</name>
    <dbReference type="NCBI Taxonomy" id="1233411"/>
    <lineage>
        <taxon>Bacteria</taxon>
        <taxon>Pseudomonadati</taxon>
        <taxon>Pseudomonadota</taxon>
        <taxon>Betaproteobacteria</taxon>
        <taxon>Burkholderiales</taxon>
        <taxon>Sphaerotilaceae</taxon>
        <taxon>Ideonella</taxon>
    </lineage>
</organism>
<evidence type="ECO:0000313" key="3">
    <source>
        <dbReference type="Proteomes" id="UP000672097"/>
    </source>
</evidence>
<dbReference type="EMBL" id="JAGQDG010000006">
    <property type="protein sequence ID" value="MBQ0936828.1"/>
    <property type="molecule type" value="Genomic_DNA"/>
</dbReference>
<protein>
    <submittedName>
        <fullName evidence="2">Tandem-95 repeat protein</fullName>
    </submittedName>
</protein>
<reference evidence="2 3" key="1">
    <citation type="submission" date="2021-04" db="EMBL/GenBank/DDBJ databases">
        <title>The genome sequence of type strain Ideonella paludis KCTC 32238.</title>
        <authorList>
            <person name="Liu Y."/>
        </authorList>
    </citation>
    <scope>NUCLEOTIDE SEQUENCE [LARGE SCALE GENOMIC DNA]</scope>
    <source>
        <strain evidence="2 3">KCTC 32238</strain>
    </source>
</reference>
<keyword evidence="3" id="KW-1185">Reference proteome</keyword>
<sequence length="1072" mass="109888">MSSSNTPNPHSSVAAVQGTGAAASLTAAAKAAAAKAVANDAGLQDAIAKGYQPARILGGKVVGVWGGALLRTADGELRPLKTGDVIKKGDVVLTTQDGIVQIEGAKTTNSALIDRVIADIGAPKPEEPTGVGIQGPGGGDNFLPGLRVDRVVEAVTPAGLGFTEVAADTEEIQFDTAADELAAAELAALPDVFTGNEDTPIVFNPTTNDTAGNAGPLTVTSIAGQPIAVGTPVNLPQGVVTLNPNGTLTFTPNANFNGQINFPYVATTPSGSTVTSTVTLNVTPVNDAPEGTDAIRQTYEDVPYVLQTKDFGFKDVDNDTLAAVRIDTLPTNGRLTLNGQPVADDQVISAADIAAGRLQFVPDADENGTPYGSFTFSVQDSGGAFDAAPNRFTLNVDPLAETPAANNDAMKTEEGKPVVIDVLANDKTPVGTTLTVTEINGKPVTPGTPVPITDSTGQPIGNVVVSPDGKVTFTPEPNYQGPVDFTYTATDGKTPVEGKVHVDVTPVNDVPVATDDKATIEAGKPTTLDVLGNDTDPDKDPLTISEINGQPVTPGTPVTLLDPVTKQPVGTVTVTPEGKITFNPAPGTEGPVTFEYTVKDPSGATDKATVTLDVGGVNDAPVAQADVGSTTEDAILTVSAANGVIQSGAAPAGRDSDVDGDSLAVSAVSFGNTVGKVGSPIAGAFGTLTLNADGSYSYVPNAAAQALDTGESDRDIFTYTVTDPAGKTATTTLTITVTGVNDGPVAIDDSALTPVGTPVTIPVLGNDTDPDGEPLTVTQVDGKPISPGNPVSLTDPVGNPIGTVALNPDGTLTFTPAPGYEGPVDFPYTVTDGTTTDTGNVHVVVSSTNRPPVADDNYVQGIEGTPVTFDPRSNDYDPDTDPIAITQINGKPIAVGSPITLPEGTVALNPDGTLTFTPAKNFDGPVTFEYTIADGRSGTDTAKVVINVAPLDNSPAANDDVATTPEDTPVLVDVLANDKDLDGEKLTITEIDGQPAVVGTPVTITDDQGTPIATVTLTPEGKLNVVPELRAQCRCASAGHGRERPRHLHLHGDRPRWQDGHHHADHHRHRRQ</sequence>
<dbReference type="InterPro" id="IPR010221">
    <property type="entry name" value="VCBS_dom"/>
</dbReference>
<comment type="caution">
    <text evidence="2">The sequence shown here is derived from an EMBL/GenBank/DDBJ whole genome shotgun (WGS) entry which is preliminary data.</text>
</comment>
<accession>A0ABS5E094</accession>
<name>A0ABS5E094_9BURK</name>
<feature type="compositionally biased region" description="Basic and acidic residues" evidence="1">
    <location>
        <begin position="1050"/>
        <end position="1062"/>
    </location>
</feature>
<evidence type="ECO:0000256" key="1">
    <source>
        <dbReference type="SAM" id="MobiDB-lite"/>
    </source>
</evidence>
<dbReference type="Pfam" id="PF17963">
    <property type="entry name" value="Big_9"/>
    <property type="match status" value="7"/>
</dbReference>
<dbReference type="NCBIfam" id="TIGR01965">
    <property type="entry name" value="VCBS_repeat"/>
    <property type="match status" value="1"/>
</dbReference>
<feature type="region of interest" description="Disordered" evidence="1">
    <location>
        <begin position="440"/>
        <end position="459"/>
    </location>
</feature>
<gene>
    <name evidence="2" type="ORF">KAK11_15955</name>
</gene>
<dbReference type="Gene3D" id="2.60.40.3440">
    <property type="match status" value="5"/>
</dbReference>
<dbReference type="RefSeq" id="WP_210810219.1">
    <property type="nucleotide sequence ID" value="NZ_JAGQDG010000006.1"/>
</dbReference>
<feature type="region of interest" description="Disordered" evidence="1">
    <location>
        <begin position="1037"/>
        <end position="1072"/>
    </location>
</feature>
<dbReference type="Proteomes" id="UP000672097">
    <property type="component" value="Unassembled WGS sequence"/>
</dbReference>
<proteinExistence type="predicted"/>